<comment type="subcellular location">
    <subcellularLocation>
        <location evidence="1">Membrane</location>
    </subcellularLocation>
</comment>
<evidence type="ECO:0000256" key="2">
    <source>
        <dbReference type="ARBA" id="ARBA00023136"/>
    </source>
</evidence>
<dbReference type="RefSeq" id="WP_248010377.1">
    <property type="nucleotide sequence ID" value="NZ_JAJHVV010000013.1"/>
</dbReference>
<dbReference type="Proteomes" id="UP001139559">
    <property type="component" value="Unassembled WGS sequence"/>
</dbReference>
<keyword evidence="2" id="KW-0472">Membrane</keyword>
<gene>
    <name evidence="4" type="ORF">KP803_18185</name>
</gene>
<dbReference type="EMBL" id="JAJHVV010000013">
    <property type="protein sequence ID" value="MCK6265210.1"/>
    <property type="molecule type" value="Genomic_DNA"/>
</dbReference>
<name>A0A9X1XQE0_9VIBR</name>
<comment type="caution">
    <text evidence="4">The sequence shown here is derived from an EMBL/GenBank/DDBJ whole genome shotgun (WGS) entry which is preliminary data.</text>
</comment>
<reference evidence="4" key="1">
    <citation type="submission" date="2021-11" db="EMBL/GenBank/DDBJ databases">
        <title>Vibrio ZSDE26 sp. nov. and Vibrio ZSDZ34 sp. nov., isolated from coastal seawater in Qingdao.</title>
        <authorList>
            <person name="Zhang P."/>
        </authorList>
    </citation>
    <scope>NUCLEOTIDE SEQUENCE</scope>
    <source>
        <strain evidence="4">ZSDE26</strain>
    </source>
</reference>
<dbReference type="GO" id="GO:0019867">
    <property type="term" value="C:outer membrane"/>
    <property type="evidence" value="ECO:0007669"/>
    <property type="project" value="InterPro"/>
</dbReference>
<feature type="domain" description="Bacterial surface antigen (D15)" evidence="3">
    <location>
        <begin position="145"/>
        <end position="358"/>
    </location>
</feature>
<dbReference type="Gene3D" id="2.40.160.50">
    <property type="entry name" value="membrane protein fhac: a member of the omp85/tpsb transporter family"/>
    <property type="match status" value="1"/>
</dbReference>
<dbReference type="AlphaFoldDB" id="A0A9X1XQE0"/>
<proteinExistence type="predicted"/>
<protein>
    <submittedName>
        <fullName evidence="4">BamA/TamA family outer membrane protein</fullName>
    </submittedName>
</protein>
<dbReference type="Pfam" id="PF01103">
    <property type="entry name" value="Omp85"/>
    <property type="match status" value="1"/>
</dbReference>
<evidence type="ECO:0000259" key="3">
    <source>
        <dbReference type="Pfam" id="PF01103"/>
    </source>
</evidence>
<organism evidence="4 5">
    <name type="scientific">Vibrio amylolyticus</name>
    <dbReference type="NCBI Taxonomy" id="2847292"/>
    <lineage>
        <taxon>Bacteria</taxon>
        <taxon>Pseudomonadati</taxon>
        <taxon>Pseudomonadota</taxon>
        <taxon>Gammaproteobacteria</taxon>
        <taxon>Vibrionales</taxon>
        <taxon>Vibrionaceae</taxon>
        <taxon>Vibrio</taxon>
    </lineage>
</organism>
<keyword evidence="5" id="KW-1185">Reference proteome</keyword>
<evidence type="ECO:0000313" key="4">
    <source>
        <dbReference type="EMBL" id="MCK6265210.1"/>
    </source>
</evidence>
<dbReference type="InterPro" id="IPR000184">
    <property type="entry name" value="Bac_surfAg_D15"/>
</dbReference>
<sequence>MLLASNVTAKEKDSAFVPFLFSTETLGLSVGVAGVAKGVWQPQAALFGMGLYSDKDSYIGFLSAYNYALTDRLLFSTQLYQAKLNQAPYYIGNQGNNGSSIEGKSIVDGFEENYKLEFKFLLPWGVIKDDGYMGMFKPQRDSSFASPIDSGVTSISLIPFYTSRKLSKAISSDETAKGIRLALDWDNRDSTRNPTKGSHTELTFSMGSESWANEEIWNQIELQNSQYFSLGSLGGIFEQQVLAFDFYTADTPSWNRCDESLTCVRPPEHEQVSLGGLYRLRSYTGGRYHGRSAIHYSAEYRMLPEWQPLGSIPVINYYDLPWWQWVAFVDVGRVAEEYDLKTLHTDMQWSVGGAVRLQVEGVVVRAEVAKGSEESLFRVMINQPF</sequence>
<accession>A0A9X1XQE0</accession>
<evidence type="ECO:0000313" key="5">
    <source>
        <dbReference type="Proteomes" id="UP001139559"/>
    </source>
</evidence>
<evidence type="ECO:0000256" key="1">
    <source>
        <dbReference type="ARBA" id="ARBA00004370"/>
    </source>
</evidence>